<dbReference type="PANTHER" id="PTHR39613:SF1">
    <property type="entry name" value="ANCHORED CELL WALL PROTEIN, PUTATIVE (AFU_ORTHOLOGUE AFUA_4G08960)-RELATED"/>
    <property type="match status" value="1"/>
</dbReference>
<protein>
    <submittedName>
        <fullName evidence="5">Phosphatidic acid phosphatase type</fullName>
    </submittedName>
</protein>
<dbReference type="Gene3D" id="1.20.144.10">
    <property type="entry name" value="Phosphatidic acid phosphatase type 2/haloperoxidase"/>
    <property type="match status" value="1"/>
</dbReference>
<dbReference type="EMBL" id="BOPL01000005">
    <property type="protein sequence ID" value="GIK03470.1"/>
    <property type="molecule type" value="Genomic_DNA"/>
</dbReference>
<feature type="domain" description="Phosphatidic acid phosphatase type 2/haloperoxidase" evidence="4">
    <location>
        <begin position="533"/>
        <end position="672"/>
    </location>
</feature>
<gene>
    <name evidence="5" type="ORF">Aspvir_007541</name>
</gene>
<dbReference type="SMART" id="SM00014">
    <property type="entry name" value="acidPPc"/>
    <property type="match status" value="1"/>
</dbReference>
<feature type="signal peptide" evidence="3">
    <location>
        <begin position="1"/>
        <end position="16"/>
    </location>
</feature>
<feature type="region of interest" description="Disordered" evidence="1">
    <location>
        <begin position="172"/>
        <end position="243"/>
    </location>
</feature>
<dbReference type="Pfam" id="PF22799">
    <property type="entry name" value="PIR1-like_C"/>
    <property type="match status" value="1"/>
</dbReference>
<keyword evidence="2" id="KW-0472">Membrane</keyword>
<keyword evidence="3" id="KW-0732">Signal</keyword>
<dbReference type="CDD" id="cd03390">
    <property type="entry name" value="PAP2_containing_1_like"/>
    <property type="match status" value="1"/>
</dbReference>
<dbReference type="SUPFAM" id="SSF48317">
    <property type="entry name" value="Acid phosphatase/Vanadium-dependent haloperoxidase"/>
    <property type="match status" value="1"/>
</dbReference>
<accession>A0A9P3BV36</accession>
<dbReference type="InterPro" id="IPR054508">
    <property type="entry name" value="PIR1-like_C"/>
</dbReference>
<evidence type="ECO:0000313" key="5">
    <source>
        <dbReference type="EMBL" id="GIK03470.1"/>
    </source>
</evidence>
<feature type="transmembrane region" description="Helical" evidence="2">
    <location>
        <begin position="478"/>
        <end position="497"/>
    </location>
</feature>
<feature type="compositionally biased region" description="Polar residues" evidence="1">
    <location>
        <begin position="743"/>
        <end position="753"/>
    </location>
</feature>
<evidence type="ECO:0000256" key="2">
    <source>
        <dbReference type="SAM" id="Phobius"/>
    </source>
</evidence>
<feature type="chain" id="PRO_5040431258" evidence="3">
    <location>
        <begin position="17"/>
        <end position="833"/>
    </location>
</feature>
<feature type="region of interest" description="Disordered" evidence="1">
    <location>
        <begin position="697"/>
        <end position="833"/>
    </location>
</feature>
<evidence type="ECO:0000259" key="4">
    <source>
        <dbReference type="SMART" id="SM00014"/>
    </source>
</evidence>
<feature type="transmembrane region" description="Helical" evidence="2">
    <location>
        <begin position="601"/>
        <end position="620"/>
    </location>
</feature>
<name>A0A9P3BV36_ASPVI</name>
<dbReference type="RefSeq" id="XP_043126656.1">
    <property type="nucleotide sequence ID" value="XM_043270721.1"/>
</dbReference>
<comment type="caution">
    <text evidence="5">The sequence shown here is derived from an EMBL/GenBank/DDBJ whole genome shotgun (WGS) entry which is preliminary data.</text>
</comment>
<sequence length="833" mass="88887">MKNFATLAALAVGANALVTRDNTCCFHLTASGGASGPIGQLDDGQNRVFGNLPEGEFCINSDGGIIDGHGRGCILTPPTTQFQCDAGAQPTTGFSVNSQGLLTYNGKTDFVACETGQNGGLNVYTSPNSNDVTGCKNIRLHADNCANTGAGAGASSSAVYSSVISVTPTSSAVQTSTPAASPTPESSAPGSTTTVKTTRTTTTCPETTTPAGSGSQPSTPAGSGSQPSHSASATQSSTRSCPTNLSGQYEFPHLIIPVDSSSPSKASGTSFNGTVSSTVSSIFNFDIPSSDAGKTCSLVFLFPKKEDLQTSSYSFSGDGKIDFAMLESAATSQTSFSNAPKVKQDYGLTTVSPGNSYLISTFQCPAGQAVGFEMKNAGSTNLNFFEDYNPSPTFVLPEAVYASVKKMDHLPSKLPFSKRRLRPRVVISYIVDYVILIGCIAGFYIFDSIEPYHQHFSLRNISIQYPYAVHERISIQEALLISGVIPLVMIAVYTLFIDGLFSHHKTHNPASGKRKLTGPYRWKDRLWEFNCGFLGLLLSQGLAFLITQVLKTACGKPRPDLIDRCKPRLGSEDLIPGLSNSTICTGDPAIIKDGFRSWPSASFAGLFYLTLWLCGKLHFMDNKGEVWKAIIIIIPCLAATLVAVSRIMDARHHPFDVISGSLLGIVCAYISYRQYFPPISEPWKKGRAYPIRSWGTDPVAPSEASPLSDHYGSTSALRNPEDNRIDASGSPGMDGPPRVSPTYMGSANPYTSDLRNRRAHDNDGEWSSSSEDVADGYEMQHGYARAQNPGIGGLPRYEADTSYHSQTQPVLPGVSAPHVLPDPVATRPGRDAQ</sequence>
<feature type="compositionally biased region" description="Low complexity" evidence="1">
    <location>
        <begin position="172"/>
        <end position="209"/>
    </location>
</feature>
<feature type="compositionally biased region" description="Basic and acidic residues" evidence="1">
    <location>
        <begin position="754"/>
        <end position="763"/>
    </location>
</feature>
<evidence type="ECO:0000256" key="3">
    <source>
        <dbReference type="SAM" id="SignalP"/>
    </source>
</evidence>
<organism evidence="5 6">
    <name type="scientific">Aspergillus viridinutans</name>
    <dbReference type="NCBI Taxonomy" id="75553"/>
    <lineage>
        <taxon>Eukaryota</taxon>
        <taxon>Fungi</taxon>
        <taxon>Dikarya</taxon>
        <taxon>Ascomycota</taxon>
        <taxon>Pezizomycotina</taxon>
        <taxon>Eurotiomycetes</taxon>
        <taxon>Eurotiomycetidae</taxon>
        <taxon>Eurotiales</taxon>
        <taxon>Aspergillaceae</taxon>
        <taxon>Aspergillus</taxon>
        <taxon>Aspergillus subgen. Fumigati</taxon>
    </lineage>
</organism>
<keyword evidence="6" id="KW-1185">Reference proteome</keyword>
<dbReference type="AlphaFoldDB" id="A0A9P3BV36"/>
<keyword evidence="2" id="KW-1133">Transmembrane helix</keyword>
<feature type="transmembrane region" description="Helical" evidence="2">
    <location>
        <begin position="426"/>
        <end position="446"/>
    </location>
</feature>
<reference evidence="5 6" key="1">
    <citation type="submission" date="2021-02" db="EMBL/GenBank/DDBJ databases">
        <title>Pan-genome distribution and transcriptional activeness of fungal secondary metabolism genes in Aspergillus section Fumigati.</title>
        <authorList>
            <person name="Takahashi H."/>
            <person name="Umemura M."/>
            <person name="Ninomiya A."/>
            <person name="Kusuya Y."/>
            <person name="Urayama S."/>
            <person name="Shimizu M."/>
            <person name="Watanabe A."/>
            <person name="Kamei K."/>
            <person name="Yaguchi T."/>
            <person name="Hagiwara D."/>
        </authorList>
    </citation>
    <scope>NUCLEOTIDE SEQUENCE [LARGE SCALE GENOMIC DNA]</scope>
    <source>
        <strain evidence="5 6">IFM 47045</strain>
    </source>
</reference>
<evidence type="ECO:0000313" key="6">
    <source>
        <dbReference type="Proteomes" id="UP000710440"/>
    </source>
</evidence>
<keyword evidence="2" id="KW-0812">Transmembrane</keyword>
<dbReference type="Proteomes" id="UP000710440">
    <property type="component" value="Unassembled WGS sequence"/>
</dbReference>
<proteinExistence type="predicted"/>
<dbReference type="InterPro" id="IPR036938">
    <property type="entry name" value="PAP2/HPO_sf"/>
</dbReference>
<dbReference type="Pfam" id="PF01569">
    <property type="entry name" value="PAP2"/>
    <property type="match status" value="1"/>
</dbReference>
<dbReference type="PANTHER" id="PTHR39613">
    <property type="entry name" value="ANCHORED CELL WALL PROTEIN, PUTATIVE (AFU_ORTHOLOGUE AFUA_4G08960)-RELATED"/>
    <property type="match status" value="1"/>
</dbReference>
<dbReference type="Pfam" id="PF09792">
    <property type="entry name" value="But2"/>
    <property type="match status" value="1"/>
</dbReference>
<dbReference type="OrthoDB" id="8907274at2759"/>
<dbReference type="GeneID" id="66935523"/>
<feature type="compositionally biased region" description="Polar residues" evidence="1">
    <location>
        <begin position="210"/>
        <end position="243"/>
    </location>
</feature>
<dbReference type="InterPro" id="IPR018620">
    <property type="entry name" value="Ubiquitin3-bd_protein_But2_C"/>
</dbReference>
<dbReference type="InterPro" id="IPR000326">
    <property type="entry name" value="PAP2/HPO"/>
</dbReference>
<evidence type="ECO:0000256" key="1">
    <source>
        <dbReference type="SAM" id="MobiDB-lite"/>
    </source>
</evidence>
<feature type="transmembrane region" description="Helical" evidence="2">
    <location>
        <begin position="626"/>
        <end position="648"/>
    </location>
</feature>